<sequence>MNSCGDDLLDLDFDPDVLIQLLGKLSLENIPSDVSDTLSSLENRTDENGCSGGADVQNCIFNLNGENCRVDSVLKEKDCDVLQGATAAPELQEENKSNFLSALGLVSDSSEALGKHKRTESLLQCTASDKHNSLQYNLEYKENQNPSSDLSADSSTVIQQQNKIKSDFKAGNYEVDDYKQGVPPWFSVDSVTSKSFSYYPLFREQGKVFDIQLGDINSIKSELDKLPFLTSDDYQKPTHSDAAFTQECDSNDSSYDSLILPKQNFESASKSPISLDSGYDTSSTVSPSPPLLLNIKTSDSTEHFDETSDDELESIVATIVEVENSLLLLEASPSSANVPVLKDAKNEEDHKERLLNFLKEPASVDSVQVSVIVSSDENSSPLGTIEENFPRNVASALNLNTIKRSYSTRKSPLKAKDKILGYELKYASKNDHGHLVVFTKGKHFERNKILKQIQDDERRSQKKIKFIQIIDKRIKRTATDERENNKKRRKLLSSKEEIQLKDACLKCEH</sequence>
<evidence type="ECO:0000313" key="1">
    <source>
        <dbReference type="EMBL" id="GBM03891.1"/>
    </source>
</evidence>
<gene>
    <name evidence="1" type="ORF">AVEN_185392_1</name>
</gene>
<reference evidence="1 2" key="1">
    <citation type="journal article" date="2019" name="Sci. Rep.">
        <title>Orb-weaving spider Araneus ventricosus genome elucidates the spidroin gene catalogue.</title>
        <authorList>
            <person name="Kono N."/>
            <person name="Nakamura H."/>
            <person name="Ohtoshi R."/>
            <person name="Moran D.A.P."/>
            <person name="Shinohara A."/>
            <person name="Yoshida Y."/>
            <person name="Fujiwara M."/>
            <person name="Mori M."/>
            <person name="Tomita M."/>
            <person name="Arakawa K."/>
        </authorList>
    </citation>
    <scope>NUCLEOTIDE SEQUENCE [LARGE SCALE GENOMIC DNA]</scope>
</reference>
<dbReference type="EMBL" id="BGPR01000196">
    <property type="protein sequence ID" value="GBM03891.1"/>
    <property type="molecule type" value="Genomic_DNA"/>
</dbReference>
<accession>A0A4Y2CHJ6</accession>
<dbReference type="AlphaFoldDB" id="A0A4Y2CHJ6"/>
<comment type="caution">
    <text evidence="1">The sequence shown here is derived from an EMBL/GenBank/DDBJ whole genome shotgun (WGS) entry which is preliminary data.</text>
</comment>
<proteinExistence type="predicted"/>
<dbReference type="OrthoDB" id="6431329at2759"/>
<organism evidence="1 2">
    <name type="scientific">Araneus ventricosus</name>
    <name type="common">Orbweaver spider</name>
    <name type="synonym">Epeira ventricosa</name>
    <dbReference type="NCBI Taxonomy" id="182803"/>
    <lineage>
        <taxon>Eukaryota</taxon>
        <taxon>Metazoa</taxon>
        <taxon>Ecdysozoa</taxon>
        <taxon>Arthropoda</taxon>
        <taxon>Chelicerata</taxon>
        <taxon>Arachnida</taxon>
        <taxon>Araneae</taxon>
        <taxon>Araneomorphae</taxon>
        <taxon>Entelegynae</taxon>
        <taxon>Araneoidea</taxon>
        <taxon>Araneidae</taxon>
        <taxon>Araneus</taxon>
    </lineage>
</organism>
<evidence type="ECO:0000313" key="2">
    <source>
        <dbReference type="Proteomes" id="UP000499080"/>
    </source>
</evidence>
<dbReference type="Proteomes" id="UP000499080">
    <property type="component" value="Unassembled WGS sequence"/>
</dbReference>
<name>A0A4Y2CHJ6_ARAVE</name>
<protein>
    <submittedName>
        <fullName evidence="1">Uncharacterized protein</fullName>
    </submittedName>
</protein>
<keyword evidence="2" id="KW-1185">Reference proteome</keyword>